<evidence type="ECO:0000313" key="2">
    <source>
        <dbReference type="Proteomes" id="UP001209682"/>
    </source>
</evidence>
<keyword evidence="2" id="KW-1185">Reference proteome</keyword>
<accession>A0ABT3NF97</accession>
<sequence length="109" mass="12230">MTNLAIHKIRRFSGLQPKYIKLAGNGYLGGDYPDAVTRIKGVPAKTEIMIFLHRKRGEAGDGKLIARIDTEVSGSWRVGNLNPDLRYDVICRQGEYKAEIMSNIQPKVE</sequence>
<dbReference type="Proteomes" id="UP001209682">
    <property type="component" value="Unassembled WGS sequence"/>
</dbReference>
<name>A0ABT3NF97_9GAMM</name>
<gene>
    <name evidence="1" type="ORF">OKC24_01950</name>
</gene>
<reference evidence="1 2" key="1">
    <citation type="submission" date="2022-11" db="EMBL/GenBank/DDBJ databases">
        <title>Acinetobacter entericus sp. nov., isolated from the gut of the plastic-eating larvae of the Coleoptera insect Zophobas atratus.</title>
        <authorList>
            <person name="Dong X."/>
            <person name="Yang Y."/>
        </authorList>
    </citation>
    <scope>NUCLEOTIDE SEQUENCE [LARGE SCALE GENOMIC DNA]</scope>
    <source>
        <strain evidence="1 2">BIT-DXN8</strain>
    </source>
</reference>
<dbReference type="EMBL" id="JAPEQW010000002">
    <property type="protein sequence ID" value="MCW8037949.1"/>
    <property type="molecule type" value="Genomic_DNA"/>
</dbReference>
<protein>
    <submittedName>
        <fullName evidence="1">Uncharacterized protein</fullName>
    </submittedName>
</protein>
<dbReference type="RefSeq" id="WP_265464671.1">
    <property type="nucleotide sequence ID" value="NZ_JAPEQW010000002.1"/>
</dbReference>
<comment type="caution">
    <text evidence="1">The sequence shown here is derived from an EMBL/GenBank/DDBJ whole genome shotgun (WGS) entry which is preliminary data.</text>
</comment>
<proteinExistence type="predicted"/>
<organism evidence="1 2">
    <name type="scientific">Acinetobacter entericus</name>
    <dbReference type="NCBI Taxonomy" id="2989714"/>
    <lineage>
        <taxon>Bacteria</taxon>
        <taxon>Pseudomonadati</taxon>
        <taxon>Pseudomonadota</taxon>
        <taxon>Gammaproteobacteria</taxon>
        <taxon>Moraxellales</taxon>
        <taxon>Moraxellaceae</taxon>
        <taxon>Acinetobacter</taxon>
    </lineage>
</organism>
<evidence type="ECO:0000313" key="1">
    <source>
        <dbReference type="EMBL" id="MCW8037949.1"/>
    </source>
</evidence>